<comment type="caution">
    <text evidence="1">The sequence shown here is derived from an EMBL/GenBank/DDBJ whole genome shotgun (WGS) entry which is preliminary data.</text>
</comment>
<dbReference type="Proteomes" id="UP000559864">
    <property type="component" value="Unassembled WGS sequence"/>
</dbReference>
<dbReference type="AlphaFoldDB" id="A0A7X1DCM8"/>
<dbReference type="InterPro" id="IPR007731">
    <property type="entry name" value="DUF669"/>
</dbReference>
<accession>A0A7X1DCM8</accession>
<proteinExistence type="predicted"/>
<reference evidence="1 2" key="1">
    <citation type="submission" date="2020-03" db="EMBL/GenBank/DDBJ databases">
        <title>Soil Listeria distribution.</title>
        <authorList>
            <person name="Liao J."/>
            <person name="Wiedmann M."/>
        </authorList>
    </citation>
    <scope>NUCLEOTIDE SEQUENCE [LARGE SCALE GENOMIC DNA]</scope>
    <source>
        <strain evidence="1 2">FSL L7-0123</strain>
    </source>
</reference>
<sequence>MSEEKKKIDWGKMDKSFDFTGIDEKVKEASGGGGDFPEIPDDTYEVEVEKLELTTSKKGDPMLSIWFKILEGEFKGSRLFYNKVMQPQNDRAFGFQVHQNNIMLRDLSDWEEDAVEFENLKQYNELILDIAESIEEDNLEYLIEKGTNKGGYDTFKIVEILE</sequence>
<dbReference type="Pfam" id="PF05037">
    <property type="entry name" value="DUF669"/>
    <property type="match status" value="1"/>
</dbReference>
<evidence type="ECO:0000313" key="2">
    <source>
        <dbReference type="Proteomes" id="UP000559864"/>
    </source>
</evidence>
<dbReference type="EMBL" id="JAARZC010000005">
    <property type="protein sequence ID" value="MBC2250879.1"/>
    <property type="molecule type" value="Genomic_DNA"/>
</dbReference>
<protein>
    <submittedName>
        <fullName evidence="1">DUF669 domain-containing protein</fullName>
    </submittedName>
</protein>
<dbReference type="RefSeq" id="WP_185605167.1">
    <property type="nucleotide sequence ID" value="NZ_JAARZC010000005.1"/>
</dbReference>
<evidence type="ECO:0000313" key="1">
    <source>
        <dbReference type="EMBL" id="MBC2250879.1"/>
    </source>
</evidence>
<gene>
    <name evidence="1" type="ORF">HCB49_12850</name>
</gene>
<name>A0A7X1DCM8_9LIST</name>
<organism evidence="1 2">
    <name type="scientific">Listeria cossartiae subsp. cayugensis</name>
    <dbReference type="NCBI Taxonomy" id="2713505"/>
    <lineage>
        <taxon>Bacteria</taxon>
        <taxon>Bacillati</taxon>
        <taxon>Bacillota</taxon>
        <taxon>Bacilli</taxon>
        <taxon>Bacillales</taxon>
        <taxon>Listeriaceae</taxon>
        <taxon>Listeria</taxon>
        <taxon>Listeria cossartiae</taxon>
    </lineage>
</organism>